<dbReference type="EMBL" id="VFFF01000003">
    <property type="protein sequence ID" value="TNY30978.1"/>
    <property type="molecule type" value="Genomic_DNA"/>
</dbReference>
<dbReference type="SUPFAM" id="SSF53613">
    <property type="entry name" value="Ribokinase-like"/>
    <property type="match status" value="1"/>
</dbReference>
<keyword evidence="5" id="KW-1185">Reference proteome</keyword>
<dbReference type="Pfam" id="PF00294">
    <property type="entry name" value="PfkB"/>
    <property type="match status" value="1"/>
</dbReference>
<dbReference type="InterPro" id="IPR011611">
    <property type="entry name" value="PfkB_dom"/>
</dbReference>
<evidence type="ECO:0000259" key="3">
    <source>
        <dbReference type="Pfam" id="PF00294"/>
    </source>
</evidence>
<sequence length="301" mass="30361">MSAAPAPSGGAVLCVGRLYCDLVFTGVPRLPSLGTEVFAEGLSLHAGGGPTITAACLAALGRPVGLAATLPVAPFDTPMRAELDRLGVSDALCDVAPEGSDPQLTAVMVSGGERAFLTRAPGAALPRLSAGDLDGFAHVHIGELKSLMENPWLVPLARGAGLTISLDCGWEDVLPDGAADLIASVDLFLPNRAESFRLAEAGLGDSPAMLTVVKAGADGAFAHQFDNVLHVPAEPVAVVDTTGAGDAFNGGFLHRWLEKAPLEECLALGNICGARAVSAVGGTAGLAGLGDRLAGKRATTG</sequence>
<proteinExistence type="predicted"/>
<evidence type="ECO:0000256" key="1">
    <source>
        <dbReference type="ARBA" id="ARBA00022679"/>
    </source>
</evidence>
<dbReference type="PROSITE" id="PS00584">
    <property type="entry name" value="PFKB_KINASES_2"/>
    <property type="match status" value="1"/>
</dbReference>
<name>A0A5C5GAE4_9RHOB</name>
<gene>
    <name evidence="4" type="ORF">FHY64_17950</name>
</gene>
<reference evidence="4 5" key="1">
    <citation type="submission" date="2019-06" db="EMBL/GenBank/DDBJ databases">
        <title>Genome of new Rhodobacteraceae sp. SM1903.</title>
        <authorList>
            <person name="Ren X."/>
        </authorList>
    </citation>
    <scope>NUCLEOTIDE SEQUENCE [LARGE SCALE GENOMIC DNA]</scope>
    <source>
        <strain evidence="4 5">SM1903</strain>
    </source>
</reference>
<dbReference type="InterPro" id="IPR029056">
    <property type="entry name" value="Ribokinase-like"/>
</dbReference>
<dbReference type="Proteomes" id="UP000314011">
    <property type="component" value="Unassembled WGS sequence"/>
</dbReference>
<keyword evidence="2 4" id="KW-0418">Kinase</keyword>
<feature type="domain" description="Carbohydrate kinase PfkB" evidence="3">
    <location>
        <begin position="39"/>
        <end position="284"/>
    </location>
</feature>
<dbReference type="PANTHER" id="PTHR10584">
    <property type="entry name" value="SUGAR KINASE"/>
    <property type="match status" value="1"/>
</dbReference>
<dbReference type="PANTHER" id="PTHR10584:SF166">
    <property type="entry name" value="RIBOKINASE"/>
    <property type="match status" value="1"/>
</dbReference>
<dbReference type="RefSeq" id="WP_140197246.1">
    <property type="nucleotide sequence ID" value="NZ_CP065915.1"/>
</dbReference>
<dbReference type="GO" id="GO:0005829">
    <property type="term" value="C:cytosol"/>
    <property type="evidence" value="ECO:0007669"/>
    <property type="project" value="TreeGrafter"/>
</dbReference>
<dbReference type="GO" id="GO:0016301">
    <property type="term" value="F:kinase activity"/>
    <property type="evidence" value="ECO:0007669"/>
    <property type="project" value="UniProtKB-KW"/>
</dbReference>
<evidence type="ECO:0000256" key="2">
    <source>
        <dbReference type="ARBA" id="ARBA00022777"/>
    </source>
</evidence>
<keyword evidence="1" id="KW-0808">Transferase</keyword>
<dbReference type="Gene3D" id="3.40.1190.20">
    <property type="match status" value="1"/>
</dbReference>
<dbReference type="AlphaFoldDB" id="A0A5C5GAE4"/>
<evidence type="ECO:0000313" key="5">
    <source>
        <dbReference type="Proteomes" id="UP000314011"/>
    </source>
</evidence>
<protein>
    <submittedName>
        <fullName evidence="4">Carbohydrate kinase</fullName>
    </submittedName>
</protein>
<dbReference type="InterPro" id="IPR002173">
    <property type="entry name" value="Carboh/pur_kinase_PfkB_CS"/>
</dbReference>
<evidence type="ECO:0000313" key="4">
    <source>
        <dbReference type="EMBL" id="TNY30978.1"/>
    </source>
</evidence>
<comment type="caution">
    <text evidence="4">The sequence shown here is derived from an EMBL/GenBank/DDBJ whole genome shotgun (WGS) entry which is preliminary data.</text>
</comment>
<accession>A0A5C5GAE4</accession>
<dbReference type="OrthoDB" id="9813569at2"/>
<organism evidence="4 5">
    <name type="scientific">Pelagovum pacificum</name>
    <dbReference type="NCBI Taxonomy" id="2588711"/>
    <lineage>
        <taxon>Bacteria</taxon>
        <taxon>Pseudomonadati</taxon>
        <taxon>Pseudomonadota</taxon>
        <taxon>Alphaproteobacteria</taxon>
        <taxon>Rhodobacterales</taxon>
        <taxon>Paracoccaceae</taxon>
        <taxon>Pelagovum</taxon>
    </lineage>
</organism>